<keyword evidence="3" id="KW-1185">Reference proteome</keyword>
<name>A0A9D4J3Z3_DREPO</name>
<evidence type="ECO:0000313" key="3">
    <source>
        <dbReference type="Proteomes" id="UP000828390"/>
    </source>
</evidence>
<feature type="signal peptide" evidence="1">
    <location>
        <begin position="1"/>
        <end position="21"/>
    </location>
</feature>
<reference evidence="2" key="1">
    <citation type="journal article" date="2019" name="bioRxiv">
        <title>The Genome of the Zebra Mussel, Dreissena polymorpha: A Resource for Invasive Species Research.</title>
        <authorList>
            <person name="McCartney M.A."/>
            <person name="Auch B."/>
            <person name="Kono T."/>
            <person name="Mallez S."/>
            <person name="Zhang Y."/>
            <person name="Obille A."/>
            <person name="Becker A."/>
            <person name="Abrahante J.E."/>
            <person name="Garbe J."/>
            <person name="Badalamenti J.P."/>
            <person name="Herman A."/>
            <person name="Mangelson H."/>
            <person name="Liachko I."/>
            <person name="Sullivan S."/>
            <person name="Sone E.D."/>
            <person name="Koren S."/>
            <person name="Silverstein K.A.T."/>
            <person name="Beckman K.B."/>
            <person name="Gohl D.M."/>
        </authorList>
    </citation>
    <scope>NUCLEOTIDE SEQUENCE</scope>
    <source>
        <strain evidence="2">Duluth1</strain>
        <tissue evidence="2">Whole animal</tissue>
    </source>
</reference>
<feature type="chain" id="PRO_5038693653" evidence="1">
    <location>
        <begin position="22"/>
        <end position="338"/>
    </location>
</feature>
<evidence type="ECO:0000313" key="2">
    <source>
        <dbReference type="EMBL" id="KAH3795004.1"/>
    </source>
</evidence>
<comment type="caution">
    <text evidence="2">The sequence shown here is derived from an EMBL/GenBank/DDBJ whole genome shotgun (WGS) entry which is preliminary data.</text>
</comment>
<evidence type="ECO:0000256" key="1">
    <source>
        <dbReference type="SAM" id="SignalP"/>
    </source>
</evidence>
<keyword evidence="1" id="KW-0732">Signal</keyword>
<sequence length="338" mass="38138">MSYSTVLLIAALLSNWKNAASQTNIVFNTYSLSKFADITSIVVDAFELGKGIYEAASASALETAKNEIIKKIDTVQLSVEKLHQTVLNVFAQLQLQLTFKEVDDFERSTQNRLILAENIVTARSTEKTTRYGFFETGMSDYLEKLYNVIPYVTKSSLSNQQSPLEMMRQKTNCDLKQMHEFNTFIHNQVLSGISIETIHKKYKLSTITLDTEKTYWDTKLKEFNDAVAVQNKTCLDQFVSLYTVDIKLINDSLDTILGNIQSRYADKLHLIIKLNGNEIKVSNTSASTFVCVESGGCSTICYIFYKAGSACNEMVAFQIIGTNIYEYKNSDGKFAIQR</sequence>
<protein>
    <submittedName>
        <fullName evidence="2">Uncharacterized protein</fullName>
    </submittedName>
</protein>
<gene>
    <name evidence="2" type="ORF">DPMN_148549</name>
</gene>
<organism evidence="2 3">
    <name type="scientific">Dreissena polymorpha</name>
    <name type="common">Zebra mussel</name>
    <name type="synonym">Mytilus polymorpha</name>
    <dbReference type="NCBI Taxonomy" id="45954"/>
    <lineage>
        <taxon>Eukaryota</taxon>
        <taxon>Metazoa</taxon>
        <taxon>Spiralia</taxon>
        <taxon>Lophotrochozoa</taxon>
        <taxon>Mollusca</taxon>
        <taxon>Bivalvia</taxon>
        <taxon>Autobranchia</taxon>
        <taxon>Heteroconchia</taxon>
        <taxon>Euheterodonta</taxon>
        <taxon>Imparidentia</taxon>
        <taxon>Neoheterodontei</taxon>
        <taxon>Myida</taxon>
        <taxon>Dreissenoidea</taxon>
        <taxon>Dreissenidae</taxon>
        <taxon>Dreissena</taxon>
    </lineage>
</organism>
<accession>A0A9D4J3Z3</accession>
<reference evidence="2" key="2">
    <citation type="submission" date="2020-11" db="EMBL/GenBank/DDBJ databases">
        <authorList>
            <person name="McCartney M.A."/>
            <person name="Auch B."/>
            <person name="Kono T."/>
            <person name="Mallez S."/>
            <person name="Becker A."/>
            <person name="Gohl D.M."/>
            <person name="Silverstein K.A.T."/>
            <person name="Koren S."/>
            <person name="Bechman K.B."/>
            <person name="Herman A."/>
            <person name="Abrahante J.E."/>
            <person name="Garbe J."/>
        </authorList>
    </citation>
    <scope>NUCLEOTIDE SEQUENCE</scope>
    <source>
        <strain evidence="2">Duluth1</strain>
        <tissue evidence="2">Whole animal</tissue>
    </source>
</reference>
<proteinExistence type="predicted"/>
<dbReference type="Proteomes" id="UP000828390">
    <property type="component" value="Unassembled WGS sequence"/>
</dbReference>
<dbReference type="AlphaFoldDB" id="A0A9D4J3Z3"/>
<dbReference type="EMBL" id="JAIWYP010000007">
    <property type="protein sequence ID" value="KAH3795004.1"/>
    <property type="molecule type" value="Genomic_DNA"/>
</dbReference>